<feature type="non-terminal residue" evidence="3">
    <location>
        <position position="247"/>
    </location>
</feature>
<dbReference type="AlphaFoldDB" id="A0A382R544"/>
<reference evidence="3" key="1">
    <citation type="submission" date="2018-05" db="EMBL/GenBank/DDBJ databases">
        <authorList>
            <person name="Lanie J.A."/>
            <person name="Ng W.-L."/>
            <person name="Kazmierczak K.M."/>
            <person name="Andrzejewski T.M."/>
            <person name="Davidsen T.M."/>
            <person name="Wayne K.J."/>
            <person name="Tettelin H."/>
            <person name="Glass J.I."/>
            <person name="Rusch D."/>
            <person name="Podicherti R."/>
            <person name="Tsui H.-C.T."/>
            <person name="Winkler M.E."/>
        </authorList>
    </citation>
    <scope>NUCLEOTIDE SEQUENCE</scope>
</reference>
<organism evidence="3">
    <name type="scientific">marine metagenome</name>
    <dbReference type="NCBI Taxonomy" id="408172"/>
    <lineage>
        <taxon>unclassified sequences</taxon>
        <taxon>metagenomes</taxon>
        <taxon>ecological metagenomes</taxon>
    </lineage>
</organism>
<dbReference type="Pfam" id="PF13188">
    <property type="entry name" value="PAS_8"/>
    <property type="match status" value="1"/>
</dbReference>
<dbReference type="InterPro" id="IPR035965">
    <property type="entry name" value="PAS-like_dom_sf"/>
</dbReference>
<dbReference type="EMBL" id="UINC01118798">
    <property type="protein sequence ID" value="SVC92168.1"/>
    <property type="molecule type" value="Genomic_DNA"/>
</dbReference>
<dbReference type="SUPFAM" id="SSF55781">
    <property type="entry name" value="GAF domain-like"/>
    <property type="match status" value="1"/>
</dbReference>
<protein>
    <recommendedName>
        <fullName evidence="2">PAS domain-containing protein</fullName>
    </recommendedName>
</protein>
<dbReference type="InterPro" id="IPR003018">
    <property type="entry name" value="GAF"/>
</dbReference>
<feature type="coiled-coil region" evidence="1">
    <location>
        <begin position="186"/>
        <end position="217"/>
    </location>
</feature>
<feature type="domain" description="PAS" evidence="2">
    <location>
        <begin position="214"/>
        <end position="247"/>
    </location>
</feature>
<accession>A0A382R544</accession>
<dbReference type="Gene3D" id="3.30.450.40">
    <property type="match status" value="1"/>
</dbReference>
<dbReference type="InterPro" id="IPR029016">
    <property type="entry name" value="GAF-like_dom_sf"/>
</dbReference>
<dbReference type="PROSITE" id="PS50112">
    <property type="entry name" value="PAS"/>
    <property type="match status" value="1"/>
</dbReference>
<proteinExistence type="predicted"/>
<dbReference type="Gene3D" id="3.30.450.20">
    <property type="entry name" value="PAS domain"/>
    <property type="match status" value="1"/>
</dbReference>
<dbReference type="SMART" id="SM00065">
    <property type="entry name" value="GAF"/>
    <property type="match status" value="1"/>
</dbReference>
<name>A0A382R544_9ZZZZ</name>
<dbReference type="SUPFAM" id="SSF55785">
    <property type="entry name" value="PYP-like sensor domain (PAS domain)"/>
    <property type="match status" value="1"/>
</dbReference>
<evidence type="ECO:0000313" key="3">
    <source>
        <dbReference type="EMBL" id="SVC92168.1"/>
    </source>
</evidence>
<keyword evidence="1" id="KW-0175">Coiled coil</keyword>
<sequence length="247" mass="28323">MSTDNTGKQTKTDLALLQERISYLELLKSFHDEIVKIVRIYTSNEAFTSERCLQEIVNFIHRKLQLSLVSIFLLDDISRELVLYVAAGEQKITGQVKTFRIPVGEGITGECARSGESVWTNEVSEENCFIEYPKGKSPSKMCIPIKSKHRIVGVLDFEDTDRKRLGEDLRPLMEDLALNIGFVLENKRLYDDLKDYSEQLERKVEEKVQALRKSENRYRSIVENAADAIITTDLNGHLSWANRGFCE</sequence>
<dbReference type="NCBIfam" id="TIGR00229">
    <property type="entry name" value="sensory_box"/>
    <property type="match status" value="1"/>
</dbReference>
<dbReference type="Pfam" id="PF13185">
    <property type="entry name" value="GAF_2"/>
    <property type="match status" value="1"/>
</dbReference>
<gene>
    <name evidence="3" type="ORF">METZ01_LOCUS345022</name>
</gene>
<evidence type="ECO:0000256" key="1">
    <source>
        <dbReference type="SAM" id="Coils"/>
    </source>
</evidence>
<evidence type="ECO:0000259" key="2">
    <source>
        <dbReference type="PROSITE" id="PS50112"/>
    </source>
</evidence>
<dbReference type="InterPro" id="IPR000014">
    <property type="entry name" value="PAS"/>
</dbReference>